<dbReference type="NCBIfam" id="TIGR03057">
    <property type="entry name" value="xxxLxxG_by_4"/>
    <property type="match status" value="2"/>
</dbReference>
<dbReference type="Gene3D" id="1.10.287.950">
    <property type="entry name" value="Methyl-accepting chemotaxis protein"/>
    <property type="match status" value="2"/>
</dbReference>
<keyword evidence="1" id="KW-0732">Signal</keyword>
<dbReference type="EMBL" id="BAUT01000009">
    <property type="protein sequence ID" value="GAE25354.1"/>
    <property type="molecule type" value="Genomic_DNA"/>
</dbReference>
<protein>
    <submittedName>
        <fullName evidence="2">Uncharacterized protein</fullName>
    </submittedName>
</protein>
<reference evidence="2" key="1">
    <citation type="journal article" date="2014" name="Genome Announc.">
        <title>Draft Genome Sequences of Three Alkaliphilic Bacillus Strains, Bacillus wakoensis JCM 9140T, Bacillus akibai JCM 9157T, and Bacillus hemicellulosilyticus JCM 9152T.</title>
        <authorList>
            <person name="Yuki M."/>
            <person name="Oshima K."/>
            <person name="Suda W."/>
            <person name="Oshida Y."/>
            <person name="Kitamura K."/>
            <person name="Iida T."/>
            <person name="Hattori M."/>
            <person name="Ohkuma M."/>
        </authorList>
    </citation>
    <scope>NUCLEOTIDE SEQUENCE [LARGE SCALE GENOMIC DNA]</scope>
    <source>
        <strain evidence="2">JCM 9140</strain>
    </source>
</reference>
<dbReference type="STRING" id="1236970.JCM9140_1344"/>
<evidence type="ECO:0000313" key="2">
    <source>
        <dbReference type="EMBL" id="GAE25354.1"/>
    </source>
</evidence>
<dbReference type="SUPFAM" id="SSF58104">
    <property type="entry name" value="Methyl-accepting chemotaxis protein (MCP) signaling domain"/>
    <property type="match status" value="1"/>
</dbReference>
<dbReference type="Proteomes" id="UP000018890">
    <property type="component" value="Unassembled WGS sequence"/>
</dbReference>
<proteinExistence type="predicted"/>
<evidence type="ECO:0000256" key="1">
    <source>
        <dbReference type="SAM" id="SignalP"/>
    </source>
</evidence>
<dbReference type="OrthoDB" id="9815841at2"/>
<organism evidence="2 3">
    <name type="scientific">Halalkalibacter wakoensis JCM 9140</name>
    <dbReference type="NCBI Taxonomy" id="1236970"/>
    <lineage>
        <taxon>Bacteria</taxon>
        <taxon>Bacillati</taxon>
        <taxon>Bacillota</taxon>
        <taxon>Bacilli</taxon>
        <taxon>Bacillales</taxon>
        <taxon>Bacillaceae</taxon>
        <taxon>Halalkalibacter</taxon>
    </lineage>
</organism>
<feature type="chain" id="PRO_5004848142" evidence="1">
    <location>
        <begin position="27"/>
        <end position="595"/>
    </location>
</feature>
<accession>W4Q1U7</accession>
<sequence length="595" mass="64606">MMKKKMTLVCLATLLVFPFQVASANANEAAASKDEVVYGNLSATGVLNELYVVNMLDVTEPGSIIDYGEYTTIRNLTDLSVIEQDGDEVQLDASAGWFYYQGNLAARELPWDIDISYMLDGEEIFPDELAGKEGRLLLTIKTSENEQVDPTFFENYTMQISLTLDTEIISNIQAPDATISNVGKKRQLTYTVMPDSEGDISFLADVVDFEMEGIDIAGIPLSMALDHFETDEMTSEMRTLSDAIQEINDGVSELNTGVSELNNGVQSLNSGSNKYEAGMFEIRGASSEIIKASRTIEESLSLLSEGLSGSSDKMDLSDLGQLPEGLSLMANGLEEVAGGLNQLQENYKIAFSALSEAMNGIPSSAVSEEDIQQLYASGANPETVEQLVNVLVAAQTAKGTFDNVKEAFAAVAPALTGTSDAVTEISNQLRTMASELSVAFESMEGLDALGELEEGLGLLAKNYGEFHAGLVSYTDGVSQLANSYSEIDSGFGEVAKGTSELANGVGELYDGTTELADETFDLPETMQEEIDAMMEEFDKSDFEPVSFVSPKNNNVDSVQFILKTQPIELDEEEELTFVEEEGKVSFWERLKNLFL</sequence>
<feature type="signal peptide" evidence="1">
    <location>
        <begin position="1"/>
        <end position="26"/>
    </location>
</feature>
<name>W4Q1U7_9BACI</name>
<keyword evidence="3" id="KW-1185">Reference proteome</keyword>
<dbReference type="InterPro" id="IPR023908">
    <property type="entry name" value="xxxLxxG_rpt"/>
</dbReference>
<comment type="caution">
    <text evidence="2">The sequence shown here is derived from an EMBL/GenBank/DDBJ whole genome shotgun (WGS) entry which is preliminary data.</text>
</comment>
<dbReference type="AlphaFoldDB" id="W4Q1U7"/>
<evidence type="ECO:0000313" key="3">
    <source>
        <dbReference type="Proteomes" id="UP000018890"/>
    </source>
</evidence>
<gene>
    <name evidence="2" type="ORF">JCM9140_1344</name>
</gene>